<dbReference type="AlphaFoldDB" id="A0A1B8P758"/>
<dbReference type="PANTHER" id="PTHR39328:SF1">
    <property type="entry name" value="BLL2871 PROTEIN"/>
    <property type="match status" value="1"/>
</dbReference>
<dbReference type="EMBL" id="MAJD01000001">
    <property type="protein sequence ID" value="OBX38125.1"/>
    <property type="molecule type" value="Genomic_DNA"/>
</dbReference>
<dbReference type="InterPro" id="IPR029055">
    <property type="entry name" value="Ntn_hydrolases_N"/>
</dbReference>
<organism evidence="1 2">
    <name type="scientific">Halomonas elongata</name>
    <dbReference type="NCBI Taxonomy" id="2746"/>
    <lineage>
        <taxon>Bacteria</taxon>
        <taxon>Pseudomonadati</taxon>
        <taxon>Pseudomonadota</taxon>
        <taxon>Gammaproteobacteria</taxon>
        <taxon>Oceanospirillales</taxon>
        <taxon>Halomonadaceae</taxon>
        <taxon>Halomonas</taxon>
    </lineage>
</organism>
<comment type="caution">
    <text evidence="1">The sequence shown here is derived from an EMBL/GenBank/DDBJ whole genome shotgun (WGS) entry which is preliminary data.</text>
</comment>
<sequence length="234" mass="24499">MTLSLLHVHPVTGTSASLAATGSVAVGGYVNHCWRGLGACATQGLTTNPWYPEGVRRALEQGLSAQDALNDVVAGDAGASRRQCLVMDADGRSALHTGIDNQPVVASARCPGVAAAGNMLADAAVPEAMVTAFLAATCEDPDAVLKQGKAPSFRETHDVELLVALIEALEAGLVAGGDHRGCRSVALRIESFTMAPIDLRVDWVEADPVTELRALAHRVASEDFQAFLRSLPHR</sequence>
<protein>
    <recommendedName>
        <fullName evidence="3">DUF1028 domain-containing protein</fullName>
    </recommendedName>
</protein>
<name>A0A1B8P758_HALEL</name>
<evidence type="ECO:0000313" key="2">
    <source>
        <dbReference type="Proteomes" id="UP000092504"/>
    </source>
</evidence>
<dbReference type="InterPro" id="IPR010430">
    <property type="entry name" value="DUF1028"/>
</dbReference>
<dbReference type="Proteomes" id="UP000092504">
    <property type="component" value="Unassembled WGS sequence"/>
</dbReference>
<dbReference type="SUPFAM" id="SSF56235">
    <property type="entry name" value="N-terminal nucleophile aminohydrolases (Ntn hydrolases)"/>
    <property type="match status" value="1"/>
</dbReference>
<accession>A0A1B8P758</accession>
<dbReference type="PANTHER" id="PTHR39328">
    <property type="entry name" value="BLL2871 PROTEIN"/>
    <property type="match status" value="1"/>
</dbReference>
<evidence type="ECO:0000313" key="1">
    <source>
        <dbReference type="EMBL" id="OBX38125.1"/>
    </source>
</evidence>
<dbReference type="Pfam" id="PF06267">
    <property type="entry name" value="DUF1028"/>
    <property type="match status" value="1"/>
</dbReference>
<proteinExistence type="predicted"/>
<dbReference type="Gene3D" id="3.60.20.10">
    <property type="entry name" value="Glutamine Phosphoribosylpyrophosphate, subunit 1, domain 1"/>
    <property type="match status" value="1"/>
</dbReference>
<gene>
    <name evidence="1" type="ORF">A8U91_02511</name>
</gene>
<reference evidence="1 2" key="1">
    <citation type="submission" date="2016-06" db="EMBL/GenBank/DDBJ databases">
        <title>Genome sequence of halotolerant plant growth promoting strain of Halomonas elongata HEK1 isolated from salterns of Rann of Kutch, Gujarat, India.</title>
        <authorList>
            <person name="Gaba S."/>
            <person name="Singh R.N."/>
            <person name="Abrol S."/>
            <person name="Kaushik R."/>
            <person name="Saxena A.K."/>
        </authorList>
    </citation>
    <scope>NUCLEOTIDE SEQUENCE [LARGE SCALE GENOMIC DNA]</scope>
    <source>
        <strain evidence="1 2">HEK1</strain>
    </source>
</reference>
<dbReference type="PATRIC" id="fig|2746.7.peg.2577"/>
<evidence type="ECO:0008006" key="3">
    <source>
        <dbReference type="Google" id="ProtNLM"/>
    </source>
</evidence>